<proteinExistence type="predicted"/>
<dbReference type="STRING" id="394193.SAMN04489732_11324"/>
<dbReference type="Gene3D" id="1.10.357.10">
    <property type="entry name" value="Tetracycline Repressor, domain 2"/>
    <property type="match status" value="1"/>
</dbReference>
<evidence type="ECO:0000256" key="1">
    <source>
        <dbReference type="ARBA" id="ARBA00023015"/>
    </source>
</evidence>
<dbReference type="GO" id="GO:0000976">
    <property type="term" value="F:transcription cis-regulatory region binding"/>
    <property type="evidence" value="ECO:0007669"/>
    <property type="project" value="TreeGrafter"/>
</dbReference>
<reference evidence="7" key="1">
    <citation type="submission" date="2016-10" db="EMBL/GenBank/DDBJ databases">
        <authorList>
            <person name="Varghese N."/>
            <person name="Submissions S."/>
        </authorList>
    </citation>
    <scope>NUCLEOTIDE SEQUENCE [LARGE SCALE GENOMIC DNA]</scope>
    <source>
        <strain evidence="7">DSM 44993</strain>
    </source>
</reference>
<gene>
    <name evidence="6" type="ORF">SAMN04489732_11324</name>
</gene>
<keyword evidence="3" id="KW-0804">Transcription</keyword>
<dbReference type="PANTHER" id="PTHR30055">
    <property type="entry name" value="HTH-TYPE TRANSCRIPTIONAL REGULATOR RUTR"/>
    <property type="match status" value="1"/>
</dbReference>
<dbReference type="Proteomes" id="UP000198582">
    <property type="component" value="Unassembled WGS sequence"/>
</dbReference>
<keyword evidence="7" id="KW-1185">Reference proteome</keyword>
<dbReference type="Pfam" id="PF00440">
    <property type="entry name" value="TetR_N"/>
    <property type="match status" value="1"/>
</dbReference>
<evidence type="ECO:0000313" key="7">
    <source>
        <dbReference type="Proteomes" id="UP000198582"/>
    </source>
</evidence>
<dbReference type="InterPro" id="IPR001647">
    <property type="entry name" value="HTH_TetR"/>
</dbReference>
<dbReference type="InterPro" id="IPR009057">
    <property type="entry name" value="Homeodomain-like_sf"/>
</dbReference>
<dbReference type="RefSeq" id="WP_177231566.1">
    <property type="nucleotide sequence ID" value="NZ_FOEF01000013.1"/>
</dbReference>
<dbReference type="SUPFAM" id="SSF46689">
    <property type="entry name" value="Homeodomain-like"/>
    <property type="match status" value="1"/>
</dbReference>
<evidence type="ECO:0000256" key="2">
    <source>
        <dbReference type="ARBA" id="ARBA00023125"/>
    </source>
</evidence>
<feature type="domain" description="HTH tetR-type" evidence="5">
    <location>
        <begin position="11"/>
        <end position="71"/>
    </location>
</feature>
<feature type="DNA-binding region" description="H-T-H motif" evidence="4">
    <location>
        <begin position="34"/>
        <end position="53"/>
    </location>
</feature>
<accession>A0A1H8YB85</accession>
<dbReference type="GO" id="GO:0003700">
    <property type="term" value="F:DNA-binding transcription factor activity"/>
    <property type="evidence" value="ECO:0007669"/>
    <property type="project" value="TreeGrafter"/>
</dbReference>
<dbReference type="PROSITE" id="PS50977">
    <property type="entry name" value="HTH_TETR_2"/>
    <property type="match status" value="1"/>
</dbReference>
<dbReference type="InterPro" id="IPR050109">
    <property type="entry name" value="HTH-type_TetR-like_transc_reg"/>
</dbReference>
<evidence type="ECO:0000256" key="4">
    <source>
        <dbReference type="PROSITE-ProRule" id="PRU00335"/>
    </source>
</evidence>
<evidence type="ECO:0000256" key="3">
    <source>
        <dbReference type="ARBA" id="ARBA00023163"/>
    </source>
</evidence>
<dbReference type="PANTHER" id="PTHR30055:SF234">
    <property type="entry name" value="HTH-TYPE TRANSCRIPTIONAL REGULATOR BETI"/>
    <property type="match status" value="1"/>
</dbReference>
<dbReference type="EMBL" id="FOEF01000013">
    <property type="protein sequence ID" value="SEP49362.1"/>
    <property type="molecule type" value="Genomic_DNA"/>
</dbReference>
<sequence length="200" mass="22518">MSIGLREQKKQETRQNISHVATRLFIDRGFDVVTIAEVAEAARVAKMTVTNHFARKEDLVFDIRAEFVVWPAELVRQRPSGTAFEAIRDGFFAALDERSALLGFSDVAFVRMIRDSERLVSALTEMHLDRERELSAALLDREPRGGILPRAAAAHLTSVLRLLFDDVWDLTFAGAADLVPKVRRSARKAFDQLEPALEEV</sequence>
<organism evidence="6 7">
    <name type="scientific">Amycolatopsis saalfeldensis</name>
    <dbReference type="NCBI Taxonomy" id="394193"/>
    <lineage>
        <taxon>Bacteria</taxon>
        <taxon>Bacillati</taxon>
        <taxon>Actinomycetota</taxon>
        <taxon>Actinomycetes</taxon>
        <taxon>Pseudonocardiales</taxon>
        <taxon>Pseudonocardiaceae</taxon>
        <taxon>Amycolatopsis</taxon>
    </lineage>
</organism>
<keyword evidence="2 4" id="KW-0238">DNA-binding</keyword>
<dbReference type="PRINTS" id="PR00455">
    <property type="entry name" value="HTHTETR"/>
</dbReference>
<dbReference type="AlphaFoldDB" id="A0A1H8YB85"/>
<evidence type="ECO:0000259" key="5">
    <source>
        <dbReference type="PROSITE" id="PS50977"/>
    </source>
</evidence>
<protein>
    <submittedName>
        <fullName evidence="6">DNA-binding transcriptional regulator, AcrR family</fullName>
    </submittedName>
</protein>
<keyword evidence="1" id="KW-0805">Transcription regulation</keyword>
<evidence type="ECO:0000313" key="6">
    <source>
        <dbReference type="EMBL" id="SEP49362.1"/>
    </source>
</evidence>
<name>A0A1H8YB85_9PSEU</name>